<reference evidence="3" key="1">
    <citation type="submission" date="2022-03" db="EMBL/GenBank/DDBJ databases">
        <authorList>
            <person name="Martin C."/>
        </authorList>
    </citation>
    <scope>NUCLEOTIDE SEQUENCE</scope>
</reference>
<dbReference type="InterPro" id="IPR057371">
    <property type="entry name" value="VERL_C"/>
</dbReference>
<evidence type="ECO:0000256" key="1">
    <source>
        <dbReference type="ARBA" id="ARBA00022729"/>
    </source>
</evidence>
<dbReference type="InterPro" id="IPR001507">
    <property type="entry name" value="ZP_dom"/>
</dbReference>
<gene>
    <name evidence="3" type="ORF">OFUS_LOCUS3606</name>
</gene>
<dbReference type="AlphaFoldDB" id="A0A8J1TF34"/>
<accession>A0A8J1TF34</accession>
<keyword evidence="4" id="KW-1185">Reference proteome</keyword>
<dbReference type="PROSITE" id="PS51034">
    <property type="entry name" value="ZP_2"/>
    <property type="match status" value="1"/>
</dbReference>
<keyword evidence="2" id="KW-1015">Disulfide bond</keyword>
<organism evidence="3 4">
    <name type="scientific">Owenia fusiformis</name>
    <name type="common">Polychaete worm</name>
    <dbReference type="NCBI Taxonomy" id="6347"/>
    <lineage>
        <taxon>Eukaryota</taxon>
        <taxon>Metazoa</taxon>
        <taxon>Spiralia</taxon>
        <taxon>Lophotrochozoa</taxon>
        <taxon>Annelida</taxon>
        <taxon>Polychaeta</taxon>
        <taxon>Sedentaria</taxon>
        <taxon>Canalipalpata</taxon>
        <taxon>Sabellida</taxon>
        <taxon>Oweniida</taxon>
        <taxon>Oweniidae</taxon>
        <taxon>Owenia</taxon>
    </lineage>
</organism>
<dbReference type="PANTHER" id="PTHR14002:SF43">
    <property type="entry name" value="DELTA-LIKE PROTEIN"/>
    <property type="match status" value="1"/>
</dbReference>
<dbReference type="CDD" id="cd12087">
    <property type="entry name" value="TM_EGFR-like"/>
    <property type="match status" value="1"/>
</dbReference>
<dbReference type="Proteomes" id="UP000749559">
    <property type="component" value="Unassembled WGS sequence"/>
</dbReference>
<name>A0A8J1TF34_OWEFU</name>
<evidence type="ECO:0000256" key="2">
    <source>
        <dbReference type="ARBA" id="ARBA00023157"/>
    </source>
</evidence>
<protein>
    <submittedName>
        <fullName evidence="3">Uncharacterized protein</fullName>
    </submittedName>
</protein>
<dbReference type="Pfam" id="PF25272">
    <property type="entry name" value="VERL_C"/>
    <property type="match status" value="1"/>
</dbReference>
<proteinExistence type="predicted"/>
<dbReference type="PANTHER" id="PTHR14002">
    <property type="entry name" value="ENDOGLIN/TGF-BETA RECEPTOR TYPE III"/>
    <property type="match status" value="1"/>
</dbReference>
<comment type="caution">
    <text evidence="3">The sequence shown here is derived from an EMBL/GenBank/DDBJ whole genome shotgun (WGS) entry which is preliminary data.</text>
</comment>
<keyword evidence="1" id="KW-0732">Signal</keyword>
<dbReference type="EMBL" id="CAIIXF020000002">
    <property type="protein sequence ID" value="CAH1776431.1"/>
    <property type="molecule type" value="Genomic_DNA"/>
</dbReference>
<sequence length="427" mass="45582">MKLVVLFLACLVGVSKAVVDIEASDLTVSCGTEDSVLGFGPIIINVMYTPESWDSTTGSNATVYPQGYEHVVDLGVDCIETIDVSASPWNYTLEIKQAPLAVGDEGACGQERLDAQTIQVELVVREGDIANSDDMYFNIQCVYKATDLVGLGKIIEGGVPSNPDDVVATATPNALDRKYELQLMYGDGDSENTVTRGEVLIGTEVYLRALMYGEDLGTVPPAIAGDENSIRIISCTACNDLNANCFSLFADYCPVLGIGAQFQSDSGFVTVASGTLSRSPDFKMFTIGGGQSAKVKFTCEIEVCRIADQCDGQNCETASRKKRALAKRQATDALAGTTYVTFEVDVVAEESDNAGNAGANSGTNTNTISGDSNLMYIILGIVGGLVLLCLIAGLIVFMRMRNNKDDNEKTIIQHHHNSHYANGGYKA</sequence>
<evidence type="ECO:0000313" key="4">
    <source>
        <dbReference type="Proteomes" id="UP000749559"/>
    </source>
</evidence>
<evidence type="ECO:0000313" key="3">
    <source>
        <dbReference type="EMBL" id="CAH1776431.1"/>
    </source>
</evidence>